<keyword evidence="3" id="KW-0812">Transmembrane</keyword>
<organism evidence="10 11">
    <name type="scientific">Emiliania huxleyi (strain CCMP1516)</name>
    <dbReference type="NCBI Taxonomy" id="280463"/>
    <lineage>
        <taxon>Eukaryota</taxon>
        <taxon>Haptista</taxon>
        <taxon>Haptophyta</taxon>
        <taxon>Prymnesiophyceae</taxon>
        <taxon>Isochrysidales</taxon>
        <taxon>Noelaerhabdaceae</taxon>
        <taxon>Emiliania</taxon>
    </lineage>
</organism>
<evidence type="ECO:0000256" key="4">
    <source>
        <dbReference type="ARBA" id="ARBA00022729"/>
    </source>
</evidence>
<dbReference type="AlphaFoldDB" id="A0A0D3I1Z6"/>
<dbReference type="RefSeq" id="XP_005757710.1">
    <property type="nucleotide sequence ID" value="XM_005757653.1"/>
</dbReference>
<name>A0A0D3I1Z6_EMIH1</name>
<protein>
    <recommendedName>
        <fullName evidence="9">ER membrane protein complex subunit 7 beta-sandwich domain-containing protein</fullName>
    </recommendedName>
</protein>
<dbReference type="InterPro" id="IPR039163">
    <property type="entry name" value="EMC7"/>
</dbReference>
<feature type="signal peptide" evidence="8">
    <location>
        <begin position="1"/>
        <end position="16"/>
    </location>
</feature>
<comment type="subcellular location">
    <subcellularLocation>
        <location evidence="1">Membrane</location>
        <topology evidence="1">Single-pass membrane protein</topology>
    </subcellularLocation>
</comment>
<sequence>MLRLLLVCSVWATTAASTELSTEQPRSSFEGTLVVEGSLMDTLVVLSGGAYSAMPRQDGSFVFHSVAAGTYLLEVYDTQRTWPTVRIEVPAGGGVLATQTHDRKQMPLPIKLEPMMANMDPEELKKMQEMQSQQSQLGWQLKDKLDEKETGGKKKKIKDFNP</sequence>
<dbReference type="PANTHER" id="PTHR13605:SF4">
    <property type="entry name" value="ER MEMBRANE PROTEIN COMPLEX SUBUNIT 7"/>
    <property type="match status" value="1"/>
</dbReference>
<evidence type="ECO:0000259" key="9">
    <source>
        <dbReference type="Pfam" id="PF09430"/>
    </source>
</evidence>
<dbReference type="GeneID" id="17251625"/>
<evidence type="ECO:0000256" key="3">
    <source>
        <dbReference type="ARBA" id="ARBA00022692"/>
    </source>
</evidence>
<evidence type="ECO:0000256" key="8">
    <source>
        <dbReference type="SAM" id="SignalP"/>
    </source>
</evidence>
<accession>A0A0D3I1Z6</accession>
<keyword evidence="5" id="KW-1133">Transmembrane helix</keyword>
<comment type="similarity">
    <text evidence="2">Belongs to the EMC7 family.</text>
</comment>
<dbReference type="KEGG" id="ehx:EMIHUDRAFT_198909"/>
<dbReference type="Proteomes" id="UP000013827">
    <property type="component" value="Unassembled WGS sequence"/>
</dbReference>
<evidence type="ECO:0000256" key="1">
    <source>
        <dbReference type="ARBA" id="ARBA00004167"/>
    </source>
</evidence>
<dbReference type="Pfam" id="PF09430">
    <property type="entry name" value="EMC7_beta-sandw"/>
    <property type="match status" value="1"/>
</dbReference>
<dbReference type="SUPFAM" id="SSF49452">
    <property type="entry name" value="Starch-binding domain-like"/>
    <property type="match status" value="1"/>
</dbReference>
<feature type="compositionally biased region" description="Basic and acidic residues" evidence="7">
    <location>
        <begin position="141"/>
        <end position="162"/>
    </location>
</feature>
<keyword evidence="6" id="KW-0472">Membrane</keyword>
<evidence type="ECO:0000313" key="11">
    <source>
        <dbReference type="Proteomes" id="UP000013827"/>
    </source>
</evidence>
<proteinExistence type="inferred from homology"/>
<dbReference type="PaxDb" id="2903-EOD05281"/>
<evidence type="ECO:0000313" key="10">
    <source>
        <dbReference type="EnsemblProtists" id="EOD05281"/>
    </source>
</evidence>
<keyword evidence="11" id="KW-1185">Reference proteome</keyword>
<dbReference type="GO" id="GO:0030246">
    <property type="term" value="F:carbohydrate binding"/>
    <property type="evidence" value="ECO:0007669"/>
    <property type="project" value="InterPro"/>
</dbReference>
<feature type="chain" id="PRO_5044290882" description="ER membrane protein complex subunit 7 beta-sandwich domain-containing protein" evidence="8">
    <location>
        <begin position="17"/>
        <end position="162"/>
    </location>
</feature>
<evidence type="ECO:0000256" key="7">
    <source>
        <dbReference type="SAM" id="MobiDB-lite"/>
    </source>
</evidence>
<reference evidence="10" key="2">
    <citation type="submission" date="2024-10" db="UniProtKB">
        <authorList>
            <consortium name="EnsemblProtists"/>
        </authorList>
    </citation>
    <scope>IDENTIFICATION</scope>
</reference>
<feature type="domain" description="ER membrane protein complex subunit 7 beta-sandwich" evidence="9">
    <location>
        <begin position="40"/>
        <end position="107"/>
    </location>
</feature>
<dbReference type="EnsemblProtists" id="EOD05281">
    <property type="protein sequence ID" value="EOD05281"/>
    <property type="gene ID" value="EMIHUDRAFT_198909"/>
</dbReference>
<evidence type="ECO:0000256" key="5">
    <source>
        <dbReference type="ARBA" id="ARBA00022989"/>
    </source>
</evidence>
<evidence type="ECO:0000256" key="6">
    <source>
        <dbReference type="ARBA" id="ARBA00023136"/>
    </source>
</evidence>
<dbReference type="InterPro" id="IPR013784">
    <property type="entry name" value="Carb-bd-like_fold"/>
</dbReference>
<dbReference type="HOGENOM" id="CLU_1638530_0_0_1"/>
<dbReference type="InterPro" id="IPR019008">
    <property type="entry name" value="Beta_sandwich_EMC7"/>
</dbReference>
<feature type="region of interest" description="Disordered" evidence="7">
    <location>
        <begin position="125"/>
        <end position="162"/>
    </location>
</feature>
<reference evidence="11" key="1">
    <citation type="journal article" date="2013" name="Nature">
        <title>Pan genome of the phytoplankton Emiliania underpins its global distribution.</title>
        <authorList>
            <person name="Read B.A."/>
            <person name="Kegel J."/>
            <person name="Klute M.J."/>
            <person name="Kuo A."/>
            <person name="Lefebvre S.C."/>
            <person name="Maumus F."/>
            <person name="Mayer C."/>
            <person name="Miller J."/>
            <person name="Monier A."/>
            <person name="Salamov A."/>
            <person name="Young J."/>
            <person name="Aguilar M."/>
            <person name="Claverie J.M."/>
            <person name="Frickenhaus S."/>
            <person name="Gonzalez K."/>
            <person name="Herman E.K."/>
            <person name="Lin Y.C."/>
            <person name="Napier J."/>
            <person name="Ogata H."/>
            <person name="Sarno A.F."/>
            <person name="Shmutz J."/>
            <person name="Schroeder D."/>
            <person name="de Vargas C."/>
            <person name="Verret F."/>
            <person name="von Dassow P."/>
            <person name="Valentin K."/>
            <person name="Van de Peer Y."/>
            <person name="Wheeler G."/>
            <person name="Dacks J.B."/>
            <person name="Delwiche C.F."/>
            <person name="Dyhrman S.T."/>
            <person name="Glockner G."/>
            <person name="John U."/>
            <person name="Richards T."/>
            <person name="Worden A.Z."/>
            <person name="Zhang X."/>
            <person name="Grigoriev I.V."/>
            <person name="Allen A.E."/>
            <person name="Bidle K."/>
            <person name="Borodovsky M."/>
            <person name="Bowler C."/>
            <person name="Brownlee C."/>
            <person name="Cock J.M."/>
            <person name="Elias M."/>
            <person name="Gladyshev V.N."/>
            <person name="Groth M."/>
            <person name="Guda C."/>
            <person name="Hadaegh A."/>
            <person name="Iglesias-Rodriguez M.D."/>
            <person name="Jenkins J."/>
            <person name="Jones B.M."/>
            <person name="Lawson T."/>
            <person name="Leese F."/>
            <person name="Lindquist E."/>
            <person name="Lobanov A."/>
            <person name="Lomsadze A."/>
            <person name="Malik S.B."/>
            <person name="Marsh M.E."/>
            <person name="Mackinder L."/>
            <person name="Mock T."/>
            <person name="Mueller-Roeber B."/>
            <person name="Pagarete A."/>
            <person name="Parker M."/>
            <person name="Probert I."/>
            <person name="Quesneville H."/>
            <person name="Raines C."/>
            <person name="Rensing S.A."/>
            <person name="Riano-Pachon D.M."/>
            <person name="Richier S."/>
            <person name="Rokitta S."/>
            <person name="Shiraiwa Y."/>
            <person name="Soanes D.M."/>
            <person name="van der Giezen M."/>
            <person name="Wahlund T.M."/>
            <person name="Williams B."/>
            <person name="Wilson W."/>
            <person name="Wolfe G."/>
            <person name="Wurch L.L."/>
        </authorList>
    </citation>
    <scope>NUCLEOTIDE SEQUENCE</scope>
</reference>
<dbReference type="PANTHER" id="PTHR13605">
    <property type="entry name" value="ER MEMBRANE PROTEIN COMPLEX SUBUNIT 7"/>
    <property type="match status" value="1"/>
</dbReference>
<evidence type="ECO:0000256" key="2">
    <source>
        <dbReference type="ARBA" id="ARBA00008880"/>
    </source>
</evidence>
<dbReference type="GO" id="GO:0072546">
    <property type="term" value="C:EMC complex"/>
    <property type="evidence" value="ECO:0007669"/>
    <property type="project" value="TreeGrafter"/>
</dbReference>
<keyword evidence="4 8" id="KW-0732">Signal</keyword>